<evidence type="ECO:0000256" key="4">
    <source>
        <dbReference type="ARBA" id="ARBA00022691"/>
    </source>
</evidence>
<evidence type="ECO:0000313" key="5">
    <source>
        <dbReference type="EMBL" id="CEQ41899.1"/>
    </source>
</evidence>
<organism evidence="5 6">
    <name type="scientific">Sporidiobolus salmonicolor</name>
    <name type="common">Yeast-like fungus</name>
    <name type="synonym">Sporobolomyces salmonicolor</name>
    <dbReference type="NCBI Taxonomy" id="5005"/>
    <lineage>
        <taxon>Eukaryota</taxon>
        <taxon>Fungi</taxon>
        <taxon>Dikarya</taxon>
        <taxon>Basidiomycota</taxon>
        <taxon>Pucciniomycotina</taxon>
        <taxon>Microbotryomycetes</taxon>
        <taxon>Sporidiobolales</taxon>
        <taxon>Sporidiobolaceae</taxon>
        <taxon>Sporobolomyces</taxon>
    </lineage>
</organism>
<dbReference type="InterPro" id="IPR008854">
    <property type="entry name" value="TPMT"/>
</dbReference>
<name>A0A0D6EPP0_SPOSA</name>
<dbReference type="SUPFAM" id="SSF53335">
    <property type="entry name" value="S-adenosyl-L-methionine-dependent methyltransferases"/>
    <property type="match status" value="1"/>
</dbReference>
<accession>A0A0D6EPP0</accession>
<proteinExistence type="predicted"/>
<dbReference type="Proteomes" id="UP000243876">
    <property type="component" value="Unassembled WGS sequence"/>
</dbReference>
<dbReference type="OrthoDB" id="276151at2759"/>
<dbReference type="PROSITE" id="PS51585">
    <property type="entry name" value="SAM_MT_TPMT"/>
    <property type="match status" value="1"/>
</dbReference>
<reference evidence="6" key="1">
    <citation type="submission" date="2015-02" db="EMBL/GenBank/DDBJ databases">
        <authorList>
            <person name="Gon?alves P."/>
        </authorList>
    </citation>
    <scope>NUCLEOTIDE SEQUENCE [LARGE SCALE GENOMIC DNA]</scope>
</reference>
<dbReference type="AlphaFoldDB" id="A0A0D6EPP0"/>
<evidence type="ECO:0000256" key="1">
    <source>
        <dbReference type="ARBA" id="ARBA00022553"/>
    </source>
</evidence>
<dbReference type="Pfam" id="PF05724">
    <property type="entry name" value="TPMT"/>
    <property type="match status" value="1"/>
</dbReference>
<feature type="non-terminal residue" evidence="5">
    <location>
        <position position="1"/>
    </location>
</feature>
<keyword evidence="4" id="KW-0949">S-adenosyl-L-methionine</keyword>
<dbReference type="GO" id="GO:0032259">
    <property type="term" value="P:methylation"/>
    <property type="evidence" value="ECO:0007669"/>
    <property type="project" value="UniProtKB-KW"/>
</dbReference>
<keyword evidence="6" id="KW-1185">Reference proteome</keyword>
<dbReference type="CDD" id="cd02440">
    <property type="entry name" value="AdoMet_MTases"/>
    <property type="match status" value="1"/>
</dbReference>
<keyword evidence="2" id="KW-0489">Methyltransferase</keyword>
<evidence type="ECO:0000256" key="2">
    <source>
        <dbReference type="ARBA" id="ARBA00022603"/>
    </source>
</evidence>
<dbReference type="EMBL" id="CENE01000018">
    <property type="protein sequence ID" value="CEQ41899.1"/>
    <property type="molecule type" value="Genomic_DNA"/>
</dbReference>
<dbReference type="Gene3D" id="3.40.50.150">
    <property type="entry name" value="Vaccinia Virus protein VP39"/>
    <property type="match status" value="1"/>
</dbReference>
<keyword evidence="3" id="KW-0808">Transferase</keyword>
<sequence length="244" mass="26154">MAQPTSMPESILKMRELLASDPTEGRSATGGWDQAWKADLTPWDSKNKDVQPALRELVEERWAEVGLPLASLSDGMALVPGCGRGYDAVFFASKGIDAIGLDLSATAVEAAKAHHAAQPGAPSNVELQAVVPLPNVPTEARLLTLNWRGLRTSQAADFFDFALPGGRPFSLAYDFTFFCAIPPGLRGDWGKRYADVIRKGGLLITLAFPLGVLVSSWHHGDRKGGPPYSVSEAAYGEALSSNFE</sequence>
<dbReference type="PANTHER" id="PTHR32183:SF11">
    <property type="entry name" value="THIOL METHYLTRANSFERASE 2-RELATED"/>
    <property type="match status" value="1"/>
</dbReference>
<gene>
    <name evidence="5" type="primary">SPOSA6832_03669</name>
</gene>
<dbReference type="GO" id="GO:0008757">
    <property type="term" value="F:S-adenosylmethionine-dependent methyltransferase activity"/>
    <property type="evidence" value="ECO:0007669"/>
    <property type="project" value="InterPro"/>
</dbReference>
<evidence type="ECO:0000256" key="3">
    <source>
        <dbReference type="ARBA" id="ARBA00022679"/>
    </source>
</evidence>
<evidence type="ECO:0000313" key="6">
    <source>
        <dbReference type="Proteomes" id="UP000243876"/>
    </source>
</evidence>
<protein>
    <submittedName>
        <fullName evidence="5">SPOSA6832_03669-mRNA-1:cds</fullName>
    </submittedName>
</protein>
<dbReference type="PANTHER" id="PTHR32183">
    <property type="match status" value="1"/>
</dbReference>
<keyword evidence="1" id="KW-0597">Phosphoprotein</keyword>
<dbReference type="InterPro" id="IPR029063">
    <property type="entry name" value="SAM-dependent_MTases_sf"/>
</dbReference>